<dbReference type="RefSeq" id="WP_195032254.1">
    <property type="nucleotide sequence ID" value="NZ_JADLRE010000004.1"/>
</dbReference>
<evidence type="ECO:0000313" key="2">
    <source>
        <dbReference type="Proteomes" id="UP000807309"/>
    </source>
</evidence>
<comment type="caution">
    <text evidence="1">The sequence shown here is derived from an EMBL/GenBank/DDBJ whole genome shotgun (WGS) entry which is preliminary data.</text>
</comment>
<gene>
    <name evidence="1" type="ORF">IU470_07605</name>
</gene>
<sequence>MDDDERQVWEFAVGLGLPDATGPGALDGEGIHPVALALEESTHRIRGVNRIPCFTSFGPVTAVDEFAQRAWGDAYNPACVPVECRLAVYVTDDELDELVLEVVADLGIDVDGYSSVVGRKVTLGLRTISLESPENRFFQHLVDQYRDRPTTD</sequence>
<organism evidence="1 2">
    <name type="scientific">Nocardia abscessus</name>
    <dbReference type="NCBI Taxonomy" id="120957"/>
    <lineage>
        <taxon>Bacteria</taxon>
        <taxon>Bacillati</taxon>
        <taxon>Actinomycetota</taxon>
        <taxon>Actinomycetes</taxon>
        <taxon>Mycobacteriales</taxon>
        <taxon>Nocardiaceae</taxon>
        <taxon>Nocardia</taxon>
    </lineage>
</organism>
<accession>A0ABS0C3L2</accession>
<dbReference type="Proteomes" id="UP000807309">
    <property type="component" value="Unassembled WGS sequence"/>
</dbReference>
<proteinExistence type="predicted"/>
<dbReference type="EMBL" id="JADLRE010000004">
    <property type="protein sequence ID" value="MBF6224974.1"/>
    <property type="molecule type" value="Genomic_DNA"/>
</dbReference>
<evidence type="ECO:0000313" key="1">
    <source>
        <dbReference type="EMBL" id="MBF6224974.1"/>
    </source>
</evidence>
<name>A0ABS0C3L2_9NOCA</name>
<keyword evidence="2" id="KW-1185">Reference proteome</keyword>
<protein>
    <submittedName>
        <fullName evidence="1">Uncharacterized protein</fullName>
    </submittedName>
</protein>
<reference evidence="1 2" key="1">
    <citation type="submission" date="2020-10" db="EMBL/GenBank/DDBJ databases">
        <title>Identification of Nocardia species via Next-generation sequencing and recognition of intraspecies genetic diversity.</title>
        <authorList>
            <person name="Li P."/>
            <person name="Li P."/>
            <person name="Lu B."/>
        </authorList>
    </citation>
    <scope>NUCLEOTIDE SEQUENCE [LARGE SCALE GENOMIC DNA]</scope>
    <source>
        <strain evidence="1 2">N-11</strain>
    </source>
</reference>